<keyword evidence="1" id="KW-0472">Membrane</keyword>
<organism evidence="2 3">
    <name type="scientific">Faecalibacterium prausnitzii</name>
    <dbReference type="NCBI Taxonomy" id="853"/>
    <lineage>
        <taxon>Bacteria</taxon>
        <taxon>Bacillati</taxon>
        <taxon>Bacillota</taxon>
        <taxon>Clostridia</taxon>
        <taxon>Eubacteriales</taxon>
        <taxon>Oscillospiraceae</taxon>
        <taxon>Faecalibacterium</taxon>
    </lineage>
</organism>
<feature type="transmembrane region" description="Helical" evidence="1">
    <location>
        <begin position="22"/>
        <end position="41"/>
    </location>
</feature>
<name>A0A844DRA0_9FIRM</name>
<evidence type="ECO:0000313" key="2">
    <source>
        <dbReference type="EMBL" id="MSC61899.1"/>
    </source>
</evidence>
<evidence type="ECO:0000256" key="1">
    <source>
        <dbReference type="SAM" id="Phobius"/>
    </source>
</evidence>
<keyword evidence="1" id="KW-1133">Transmembrane helix</keyword>
<gene>
    <name evidence="2" type="ORF">GKD95_00755</name>
</gene>
<evidence type="ECO:0000313" key="3">
    <source>
        <dbReference type="Proteomes" id="UP000461506"/>
    </source>
</evidence>
<proteinExistence type="predicted"/>
<accession>A0A844DRA0</accession>
<comment type="caution">
    <text evidence="2">The sequence shown here is derived from an EMBL/GenBank/DDBJ whole genome shotgun (WGS) entry which is preliminary data.</text>
</comment>
<dbReference type="RefSeq" id="WP_154276151.1">
    <property type="nucleotide sequence ID" value="NZ_WKQN01000001.1"/>
</dbReference>
<dbReference type="AlphaFoldDB" id="A0A844DRA0"/>
<sequence length="46" mass="5225">MMMAWLIVVDQWLETATDILCAAFWAIVGAMAVVGLARLFLGRRWK</sequence>
<reference evidence="2 3" key="1">
    <citation type="journal article" date="2019" name="Nat. Med.">
        <title>A library of human gut bacterial isolates paired with longitudinal multiomics data enables mechanistic microbiome research.</title>
        <authorList>
            <person name="Poyet M."/>
            <person name="Groussin M."/>
            <person name="Gibbons S.M."/>
            <person name="Avila-Pacheco J."/>
            <person name="Jiang X."/>
            <person name="Kearney S.M."/>
            <person name="Perrotta A.R."/>
            <person name="Berdy B."/>
            <person name="Zhao S."/>
            <person name="Lieberman T.D."/>
            <person name="Swanson P.K."/>
            <person name="Smith M."/>
            <person name="Roesemann S."/>
            <person name="Alexander J.E."/>
            <person name="Rich S.A."/>
            <person name="Livny J."/>
            <person name="Vlamakis H."/>
            <person name="Clish C."/>
            <person name="Bullock K."/>
            <person name="Deik A."/>
            <person name="Scott J."/>
            <person name="Pierce K.A."/>
            <person name="Xavier R.J."/>
            <person name="Alm E.J."/>
        </authorList>
    </citation>
    <scope>NUCLEOTIDE SEQUENCE [LARGE SCALE GENOMIC DNA]</scope>
    <source>
        <strain evidence="2 3">BIOML-A1</strain>
    </source>
</reference>
<dbReference type="EMBL" id="WKQN01000001">
    <property type="protein sequence ID" value="MSC61899.1"/>
    <property type="molecule type" value="Genomic_DNA"/>
</dbReference>
<dbReference type="Proteomes" id="UP000461506">
    <property type="component" value="Unassembled WGS sequence"/>
</dbReference>
<protein>
    <submittedName>
        <fullName evidence="2">Uncharacterized protein</fullName>
    </submittedName>
</protein>
<keyword evidence="1" id="KW-0812">Transmembrane</keyword>